<comment type="similarity">
    <text evidence="9">Belongs to the RuvB family.</text>
</comment>
<dbReference type="PANTHER" id="PTHR42848:SF1">
    <property type="entry name" value="HOLLIDAY JUNCTION BRANCH MIGRATION COMPLEX SUBUNIT RUVB"/>
    <property type="match status" value="1"/>
</dbReference>
<feature type="binding site" evidence="9">
    <location>
        <position position="182"/>
    </location>
    <ligand>
        <name>ATP</name>
        <dbReference type="ChEBI" id="CHEBI:30616"/>
    </ligand>
</feature>
<dbReference type="Proteomes" id="UP000178869">
    <property type="component" value="Unassembled WGS sequence"/>
</dbReference>
<feature type="binding site" evidence="9">
    <location>
        <position position="66"/>
    </location>
    <ligand>
        <name>ATP</name>
        <dbReference type="ChEBI" id="CHEBI:30616"/>
    </ligand>
</feature>
<feature type="binding site" evidence="9">
    <location>
        <position position="67"/>
    </location>
    <ligand>
        <name>Mg(2+)</name>
        <dbReference type="ChEBI" id="CHEBI:18420"/>
    </ligand>
</feature>
<dbReference type="Pfam" id="PF17864">
    <property type="entry name" value="AAA_lid_4"/>
    <property type="match status" value="1"/>
</dbReference>
<comment type="catalytic activity">
    <reaction evidence="9">
        <text>ATP + H2O = ADP + phosphate + H(+)</text>
        <dbReference type="Rhea" id="RHEA:13065"/>
        <dbReference type="ChEBI" id="CHEBI:15377"/>
        <dbReference type="ChEBI" id="CHEBI:15378"/>
        <dbReference type="ChEBI" id="CHEBI:30616"/>
        <dbReference type="ChEBI" id="CHEBI:43474"/>
        <dbReference type="ChEBI" id="CHEBI:456216"/>
    </reaction>
</comment>
<organism evidence="11 12">
    <name type="scientific">Candidatus Terrybacteria bacterium RIFCSPHIGHO2_01_FULL_43_35</name>
    <dbReference type="NCBI Taxonomy" id="1802361"/>
    <lineage>
        <taxon>Bacteria</taxon>
        <taxon>Candidatus Terryibacteriota</taxon>
    </lineage>
</organism>
<feature type="binding site" evidence="9">
    <location>
        <position position="21"/>
    </location>
    <ligand>
        <name>ATP</name>
        <dbReference type="ChEBI" id="CHEBI:30616"/>
    </ligand>
</feature>
<feature type="binding site" evidence="9">
    <location>
        <position position="311"/>
    </location>
    <ligand>
        <name>DNA</name>
        <dbReference type="ChEBI" id="CHEBI:16991"/>
    </ligand>
</feature>
<evidence type="ECO:0000256" key="4">
    <source>
        <dbReference type="ARBA" id="ARBA00022801"/>
    </source>
</evidence>
<keyword evidence="1 9" id="KW-0963">Cytoplasm</keyword>
<dbReference type="NCBIfam" id="TIGR00635">
    <property type="entry name" value="ruvB"/>
    <property type="match status" value="1"/>
</dbReference>
<dbReference type="InterPro" id="IPR027417">
    <property type="entry name" value="P-loop_NTPase"/>
</dbReference>
<evidence type="ECO:0000313" key="11">
    <source>
        <dbReference type="EMBL" id="OHA46654.1"/>
    </source>
</evidence>
<dbReference type="CDD" id="cd00009">
    <property type="entry name" value="AAA"/>
    <property type="match status" value="1"/>
</dbReference>
<keyword evidence="4 9" id="KW-0378">Hydrolase</keyword>
<dbReference type="SMART" id="SM00382">
    <property type="entry name" value="AAA"/>
    <property type="match status" value="1"/>
</dbReference>
<dbReference type="Pfam" id="PF05491">
    <property type="entry name" value="WHD_RuvB"/>
    <property type="match status" value="1"/>
</dbReference>
<dbReference type="GO" id="GO:0006281">
    <property type="term" value="P:DNA repair"/>
    <property type="evidence" value="ECO:0007669"/>
    <property type="project" value="UniProtKB-UniRule"/>
</dbReference>
<comment type="domain">
    <text evidence="9">Has 3 domains, the large (RuvB-L) and small ATPase (RuvB-S) domains and the C-terminal head (RuvB-H) domain. The head domain binds DNA, while the ATPase domains jointly bind ATP, ADP or are empty depending on the state of the subunit in the translocation cycle. During a single DNA translocation step the structure of each domain remains the same, but their relative positions change.</text>
</comment>
<evidence type="ECO:0000256" key="9">
    <source>
        <dbReference type="HAMAP-Rule" id="MF_00016"/>
    </source>
</evidence>
<dbReference type="GO" id="GO:0016887">
    <property type="term" value="F:ATP hydrolysis activity"/>
    <property type="evidence" value="ECO:0007669"/>
    <property type="project" value="RHEA"/>
</dbReference>
<dbReference type="AlphaFoldDB" id="A0A1G2PE90"/>
<keyword evidence="3 9" id="KW-0227">DNA damage</keyword>
<evidence type="ECO:0000256" key="1">
    <source>
        <dbReference type="ARBA" id="ARBA00022490"/>
    </source>
</evidence>
<feature type="binding site" evidence="9">
    <location>
        <position position="68"/>
    </location>
    <ligand>
        <name>ATP</name>
        <dbReference type="ChEBI" id="CHEBI:30616"/>
    </ligand>
</feature>
<keyword evidence="8 9" id="KW-0234">DNA repair</keyword>
<dbReference type="EMBL" id="MHSR01000013">
    <property type="protein sequence ID" value="OHA46654.1"/>
    <property type="molecule type" value="Genomic_DNA"/>
</dbReference>
<feature type="binding site" evidence="9">
    <location>
        <position position="67"/>
    </location>
    <ligand>
        <name>ATP</name>
        <dbReference type="ChEBI" id="CHEBI:30616"/>
    </ligand>
</feature>
<dbReference type="SUPFAM" id="SSF52540">
    <property type="entry name" value="P-loop containing nucleoside triphosphate hydrolases"/>
    <property type="match status" value="1"/>
</dbReference>
<dbReference type="InterPro" id="IPR003593">
    <property type="entry name" value="AAA+_ATPase"/>
</dbReference>
<evidence type="ECO:0000256" key="8">
    <source>
        <dbReference type="ARBA" id="ARBA00023204"/>
    </source>
</evidence>
<feature type="binding site" evidence="9">
    <location>
        <position position="219"/>
    </location>
    <ligand>
        <name>ATP</name>
        <dbReference type="ChEBI" id="CHEBI:30616"/>
    </ligand>
</feature>
<evidence type="ECO:0000256" key="2">
    <source>
        <dbReference type="ARBA" id="ARBA00022741"/>
    </source>
</evidence>
<reference evidence="11 12" key="1">
    <citation type="journal article" date="2016" name="Nat. Commun.">
        <title>Thousands of microbial genomes shed light on interconnected biogeochemical processes in an aquifer system.</title>
        <authorList>
            <person name="Anantharaman K."/>
            <person name="Brown C.T."/>
            <person name="Hug L.A."/>
            <person name="Sharon I."/>
            <person name="Castelle C.J."/>
            <person name="Probst A.J."/>
            <person name="Thomas B.C."/>
            <person name="Singh A."/>
            <person name="Wilkins M.J."/>
            <person name="Karaoz U."/>
            <person name="Brodie E.L."/>
            <person name="Williams K.H."/>
            <person name="Hubbard S.S."/>
            <person name="Banfield J.F."/>
        </authorList>
    </citation>
    <scope>NUCLEOTIDE SEQUENCE [LARGE SCALE GENOMIC DNA]</scope>
</reference>
<keyword evidence="11" id="KW-0347">Helicase</keyword>
<protein>
    <recommendedName>
        <fullName evidence="9">Holliday junction branch migration complex subunit RuvB</fullName>
        <ecNumber evidence="9">3.6.4.-</ecNumber>
    </recommendedName>
</protein>
<evidence type="ECO:0000313" key="12">
    <source>
        <dbReference type="Proteomes" id="UP000178869"/>
    </source>
</evidence>
<feature type="domain" description="AAA+ ATPase" evidence="10">
    <location>
        <begin position="52"/>
        <end position="183"/>
    </location>
</feature>
<dbReference type="InterPro" id="IPR004605">
    <property type="entry name" value="DNA_helicase_Holl-junc_RuvB"/>
</dbReference>
<dbReference type="GO" id="GO:0009378">
    <property type="term" value="F:four-way junction helicase activity"/>
    <property type="evidence" value="ECO:0007669"/>
    <property type="project" value="InterPro"/>
</dbReference>
<dbReference type="GO" id="GO:0048476">
    <property type="term" value="C:Holliday junction resolvase complex"/>
    <property type="evidence" value="ECO:0007669"/>
    <property type="project" value="UniProtKB-UniRule"/>
</dbReference>
<comment type="subunit">
    <text evidence="9">Homohexamer. Forms an RuvA(8)-RuvB(12)-Holliday junction (HJ) complex. HJ DNA is sandwiched between 2 RuvA tetramers; dsDNA enters through RuvA and exits via RuvB. An RuvB hexamer assembles on each DNA strand where it exits the tetramer. Each RuvB hexamer is contacted by two RuvA subunits (via domain III) on 2 adjacent RuvB subunits; this complex drives branch migration. In the full resolvosome a probable DNA-RuvA(4)-RuvB(12)-RuvC(2) complex forms which resolves the HJ.</text>
</comment>
<dbReference type="InterPro" id="IPR036388">
    <property type="entry name" value="WH-like_DNA-bd_sf"/>
</dbReference>
<dbReference type="GO" id="GO:0000400">
    <property type="term" value="F:four-way junction DNA binding"/>
    <property type="evidence" value="ECO:0007669"/>
    <property type="project" value="UniProtKB-UniRule"/>
</dbReference>
<comment type="caution">
    <text evidence="9">Lacks conserved residue(s) required for the propagation of feature annotation.</text>
</comment>
<dbReference type="GO" id="GO:0006310">
    <property type="term" value="P:DNA recombination"/>
    <property type="evidence" value="ECO:0007669"/>
    <property type="project" value="UniProtKB-UniRule"/>
</dbReference>
<evidence type="ECO:0000256" key="3">
    <source>
        <dbReference type="ARBA" id="ARBA00022763"/>
    </source>
</evidence>
<comment type="function">
    <text evidence="9">The RuvA-RuvB-RuvC complex processes Holliday junction (HJ) DNA during genetic recombination and DNA repair, while the RuvA-RuvB complex plays an important role in the rescue of blocked DNA replication forks via replication fork reversal (RFR). RuvA specifically binds to HJ cruciform DNA, conferring on it an open structure. The RuvB hexamer acts as an ATP-dependent pump, pulling dsDNA into and through the RuvAB complex. RuvB forms 2 homohexamers on either side of HJ DNA bound by 1 or 2 RuvA tetramers; 4 subunits per hexamer contact DNA at a time. Coordinated motions by a converter formed by DNA-disengaged RuvB subunits stimulates ATP hydrolysis and nucleotide exchange. Immobilization of the converter enables RuvB to convert the ATP-contained energy into a lever motion, pulling 2 nucleotides of DNA out of the RuvA tetramer per ATP hydrolyzed, thus driving DNA branch migration. The RuvB motors rotate together with the DNA substrate, which together with the progressing nucleotide cycle form the mechanistic basis for DNA recombination by continuous HJ branch migration. Branch migration allows RuvC to scan DNA until it finds its consensus sequence, where it cleaves and resolves cruciform DNA.</text>
</comment>
<dbReference type="GO" id="GO:0005524">
    <property type="term" value="F:ATP binding"/>
    <property type="evidence" value="ECO:0007669"/>
    <property type="project" value="UniProtKB-UniRule"/>
</dbReference>
<feature type="region of interest" description="Small ATPAse domain (RuvB-S)" evidence="9">
    <location>
        <begin position="183"/>
        <end position="253"/>
    </location>
</feature>
<keyword evidence="2 9" id="KW-0547">Nucleotide-binding</keyword>
<dbReference type="HAMAP" id="MF_00016">
    <property type="entry name" value="DNA_HJ_migration_RuvB"/>
    <property type="match status" value="1"/>
</dbReference>
<proteinExistence type="inferred from homology"/>
<dbReference type="SUPFAM" id="SSF46785">
    <property type="entry name" value="Winged helix' DNA-binding domain"/>
    <property type="match status" value="1"/>
</dbReference>
<feature type="binding site" evidence="9">
    <location>
        <position position="63"/>
    </location>
    <ligand>
        <name>ATP</name>
        <dbReference type="ChEBI" id="CHEBI:30616"/>
    </ligand>
</feature>
<dbReference type="Gene3D" id="3.40.50.300">
    <property type="entry name" value="P-loop containing nucleotide triphosphate hydrolases"/>
    <property type="match status" value="1"/>
</dbReference>
<name>A0A1G2PE90_9BACT</name>
<comment type="caution">
    <text evidence="11">The sequence shown here is derived from an EMBL/GenBank/DDBJ whole genome shotgun (WGS) entry which is preliminary data.</text>
</comment>
<gene>
    <name evidence="9" type="primary">ruvB</name>
    <name evidence="11" type="ORF">A2828_01995</name>
</gene>
<keyword evidence="6 9" id="KW-0238">DNA-binding</keyword>
<keyword evidence="5 9" id="KW-0067">ATP-binding</keyword>
<dbReference type="Gene3D" id="1.10.10.10">
    <property type="entry name" value="Winged helix-like DNA-binding domain superfamily/Winged helix DNA-binding domain"/>
    <property type="match status" value="1"/>
</dbReference>
<comment type="subcellular location">
    <subcellularLocation>
        <location evidence="9">Cytoplasm</location>
    </subcellularLocation>
</comment>
<dbReference type="InterPro" id="IPR041445">
    <property type="entry name" value="AAA_lid_4"/>
</dbReference>
<sequence length="346" mass="38257">MPLPPDGQPVEKEEDFLAQTLRPQTFVEYIGQQKTKDNLSVAIGAAQIRREPLEHVLIHGPAGIGKTTLAYLIAKEMRSSLRVTSGPAIEKVGDLAAILTNLEAGDVLFIDEVHRLSKLIEEILYPAMESRSLDIVLGKGGGARTIQLPLPPFTLIAATTRIGLLSSPLRSRFGSTFRLEFYSEQEIEEILNRSAKILGVSLTPEASKKLAVSSRSTPRVANRLLKRCRDLAQVEKHNIIDEQIVSRALKMLEIDEVGLESSDRKILRVLIEHFNGGPAGIQAIAASSSEEEETILEVFEPYLLRIGFLTRTPRGRAATKAAYRHLGVNFPKKIDDARDHNNESML</sequence>
<evidence type="ECO:0000256" key="7">
    <source>
        <dbReference type="ARBA" id="ARBA00023172"/>
    </source>
</evidence>
<dbReference type="PANTHER" id="PTHR42848">
    <property type="match status" value="1"/>
</dbReference>
<dbReference type="InterPro" id="IPR008824">
    <property type="entry name" value="RuvB-like_N"/>
</dbReference>
<feature type="binding site" evidence="9">
    <location>
        <position position="172"/>
    </location>
    <ligand>
        <name>ATP</name>
        <dbReference type="ChEBI" id="CHEBI:30616"/>
    </ligand>
</feature>
<dbReference type="NCBIfam" id="NF000868">
    <property type="entry name" value="PRK00080.1"/>
    <property type="match status" value="1"/>
</dbReference>
<dbReference type="EC" id="3.6.4.-" evidence="9"/>
<feature type="binding site" evidence="9">
    <location>
        <position position="22"/>
    </location>
    <ligand>
        <name>ATP</name>
        <dbReference type="ChEBI" id="CHEBI:30616"/>
    </ligand>
</feature>
<feature type="region of interest" description="Head domain (RuvB-H)" evidence="9">
    <location>
        <begin position="256"/>
        <end position="346"/>
    </location>
</feature>
<evidence type="ECO:0000256" key="6">
    <source>
        <dbReference type="ARBA" id="ARBA00023125"/>
    </source>
</evidence>
<evidence type="ECO:0000259" key="10">
    <source>
        <dbReference type="SMART" id="SM00382"/>
    </source>
</evidence>
<accession>A0A1G2PE90</accession>
<dbReference type="InterPro" id="IPR008823">
    <property type="entry name" value="RuvB_wg_C"/>
</dbReference>
<dbReference type="InterPro" id="IPR036390">
    <property type="entry name" value="WH_DNA-bd_sf"/>
</dbReference>
<dbReference type="Gene3D" id="1.10.8.60">
    <property type="match status" value="1"/>
</dbReference>
<feature type="binding site" evidence="9">
    <location>
        <position position="316"/>
    </location>
    <ligand>
        <name>DNA</name>
        <dbReference type="ChEBI" id="CHEBI:16991"/>
    </ligand>
</feature>
<dbReference type="Pfam" id="PF05496">
    <property type="entry name" value="RuvB_N"/>
    <property type="match status" value="1"/>
</dbReference>
<dbReference type="GO" id="GO:0005737">
    <property type="term" value="C:cytoplasm"/>
    <property type="evidence" value="ECO:0007669"/>
    <property type="project" value="UniProtKB-SubCell"/>
</dbReference>
<keyword evidence="7 9" id="KW-0233">DNA recombination</keyword>
<evidence type="ECO:0000256" key="5">
    <source>
        <dbReference type="ARBA" id="ARBA00022840"/>
    </source>
</evidence>